<sequence>MFVENVMYKLNEGSKGLFISEAKTINAAIVKFLNNKAFEVKINNDGDVTEIRLEDSEQFVTRAQAIPNLSISNYGRHFMYGSDSVEFSYFDEIGPVEDHIEDKNCLVLVKNSKNIDEIASIDYTPRLFSLKEAEKFLKGLLQNEDEGIKSAKIFKLYKTAELVKEVKFS</sequence>
<evidence type="ECO:0000313" key="2">
    <source>
        <dbReference type="Proteomes" id="UP000030739"/>
    </source>
</evidence>
<accession>A0A0A0PZM9</accession>
<protein>
    <submittedName>
        <fullName evidence="1">Uncharacterized protein</fullName>
    </submittedName>
</protein>
<proteinExistence type="predicted"/>
<dbReference type="Proteomes" id="UP000030739">
    <property type="component" value="Segment"/>
</dbReference>
<dbReference type="RefSeq" id="YP_009211648.1">
    <property type="nucleotide sequence ID" value="NC_028940.1"/>
</dbReference>
<dbReference type="GeneID" id="26638120"/>
<organism evidence="1 2">
    <name type="scientific">Pectobacterium bacteriophage PM2</name>
    <dbReference type="NCBI Taxonomy" id="1429794"/>
    <lineage>
        <taxon>Viruses</taxon>
        <taxon>Duplodnaviria</taxon>
        <taxon>Heunggongvirae</taxon>
        <taxon>Uroviricota</taxon>
        <taxon>Caudoviricetes</taxon>
        <taxon>Pantevenvirales</taxon>
        <taxon>Straboviridae</taxon>
        <taxon>Tevenvirinae</taxon>
        <taxon>Mosugukvirus</taxon>
        <taxon>Mosugukvirus pm2</taxon>
    </lineage>
</organism>
<name>A0A0A0PZM9_9CAUD</name>
<dbReference type="KEGG" id="vg:26638120"/>
<keyword evidence="2" id="KW-1185">Reference proteome</keyword>
<gene>
    <name evidence="1" type="ORF">PM2_227</name>
</gene>
<reference evidence="1 2" key="1">
    <citation type="journal article" date="2015" name="Plant Pathol. J.">
        <title>Isolation and Genomic Characterization of the T4-Like Bacteriophage PM2 Infecting Pectobacterium carotovorum subsp. carotovorum.</title>
        <authorList>
            <person name="Lim J.A."/>
            <person name="Lee D.H."/>
            <person name="Heu S."/>
        </authorList>
    </citation>
    <scope>NUCLEOTIDE SEQUENCE [LARGE SCALE GENOMIC DNA]</scope>
</reference>
<dbReference type="EMBL" id="KF835987">
    <property type="protein sequence ID" value="AHY25189.1"/>
    <property type="molecule type" value="Genomic_DNA"/>
</dbReference>
<evidence type="ECO:0000313" key="1">
    <source>
        <dbReference type="EMBL" id="AHY25189.1"/>
    </source>
</evidence>